<dbReference type="VEuPathDB" id="AmoebaDB:ACA1_265920"/>
<evidence type="ECO:0000313" key="3">
    <source>
        <dbReference type="Proteomes" id="UP000011083"/>
    </source>
</evidence>
<organism evidence="2 3">
    <name type="scientific">Acanthamoeba castellanii (strain ATCC 30010 / Neff)</name>
    <dbReference type="NCBI Taxonomy" id="1257118"/>
    <lineage>
        <taxon>Eukaryota</taxon>
        <taxon>Amoebozoa</taxon>
        <taxon>Discosea</taxon>
        <taxon>Longamoebia</taxon>
        <taxon>Centramoebida</taxon>
        <taxon>Acanthamoebidae</taxon>
        <taxon>Acanthamoeba</taxon>
    </lineage>
</organism>
<evidence type="ECO:0000313" key="2">
    <source>
        <dbReference type="EMBL" id="ELR19367.1"/>
    </source>
</evidence>
<dbReference type="GeneID" id="14920145"/>
<accession>L8H2A3</accession>
<dbReference type="RefSeq" id="XP_004341452.1">
    <property type="nucleotide sequence ID" value="XM_004341404.1"/>
</dbReference>
<reference evidence="2 3" key="1">
    <citation type="journal article" date="2013" name="Genome Biol.">
        <title>Genome of Acanthamoeba castellanii highlights extensive lateral gene transfer and early evolution of tyrosine kinase signaling.</title>
        <authorList>
            <person name="Clarke M."/>
            <person name="Lohan A.J."/>
            <person name="Liu B."/>
            <person name="Lagkouvardos I."/>
            <person name="Roy S."/>
            <person name="Zafar N."/>
            <person name="Bertelli C."/>
            <person name="Schilde C."/>
            <person name="Kianianmomeni A."/>
            <person name="Burglin T.R."/>
            <person name="Frech C."/>
            <person name="Turcotte B."/>
            <person name="Kopec K.O."/>
            <person name="Synnott J.M."/>
            <person name="Choo C."/>
            <person name="Paponov I."/>
            <person name="Finkler A."/>
            <person name="Soon Heng Tan C."/>
            <person name="Hutchins A.P."/>
            <person name="Weinmeier T."/>
            <person name="Rattei T."/>
            <person name="Chu J.S."/>
            <person name="Gimenez G."/>
            <person name="Irimia M."/>
            <person name="Rigden D.J."/>
            <person name="Fitzpatrick D.A."/>
            <person name="Lorenzo-Morales J."/>
            <person name="Bateman A."/>
            <person name="Chiu C.H."/>
            <person name="Tang P."/>
            <person name="Hegemann P."/>
            <person name="Fromm H."/>
            <person name="Raoult D."/>
            <person name="Greub G."/>
            <person name="Miranda-Saavedra D."/>
            <person name="Chen N."/>
            <person name="Nash P."/>
            <person name="Ginger M.L."/>
            <person name="Horn M."/>
            <person name="Schaap P."/>
            <person name="Caler L."/>
            <person name="Loftus B."/>
        </authorList>
    </citation>
    <scope>NUCLEOTIDE SEQUENCE [LARGE SCALE GENOMIC DNA]</scope>
    <source>
        <strain evidence="2 3">Neff</strain>
    </source>
</reference>
<feature type="region of interest" description="Disordered" evidence="1">
    <location>
        <begin position="1"/>
        <end position="23"/>
    </location>
</feature>
<proteinExistence type="predicted"/>
<protein>
    <submittedName>
        <fullName evidence="2">Uncharacterized protein</fullName>
    </submittedName>
</protein>
<name>L8H2A3_ACACF</name>
<dbReference type="KEGG" id="acan:ACA1_265920"/>
<dbReference type="AlphaFoldDB" id="L8H2A3"/>
<evidence type="ECO:0000256" key="1">
    <source>
        <dbReference type="SAM" id="MobiDB-lite"/>
    </source>
</evidence>
<dbReference type="Proteomes" id="UP000011083">
    <property type="component" value="Unassembled WGS sequence"/>
</dbReference>
<dbReference type="EMBL" id="KB007933">
    <property type="protein sequence ID" value="ELR19367.1"/>
    <property type="molecule type" value="Genomic_DNA"/>
</dbReference>
<gene>
    <name evidence="2" type="ORF">ACA1_265920</name>
</gene>
<sequence length="98" mass="10995">MSLSRPSNNSMNQAERTMTQPNAQQSNFASLGWGLVLGASLGGYLGYKAGQSEEFRTKMGEYREEWGTRASAWYAQQSTTWAKRYQTWSEKNSGIVEA</sequence>
<keyword evidence="3" id="KW-1185">Reference proteome</keyword>